<sequence>MEVSVGRQPKGQLWLVLAVLVAFAMLGEAARSLPPPSLSASPTYAPIIKVIGKAYCYRCFNEAHPEESHGKEHLLPPVTHRRLMTATTEAAVSEREFIAGVGGRPVVRSGQGLRVAEPGVAASGTERRPGPVWVGLGRRWSARVMGWAVGATS</sequence>
<reference evidence="3" key="1">
    <citation type="journal article" date="2014" name="Science">
        <title>Ancient hybridizations among the ancestral genomes of bread wheat.</title>
        <authorList>
            <consortium name="International Wheat Genome Sequencing Consortium,"/>
            <person name="Marcussen T."/>
            <person name="Sandve S.R."/>
            <person name="Heier L."/>
            <person name="Spannagl M."/>
            <person name="Pfeifer M."/>
            <person name="Jakobsen K.S."/>
            <person name="Wulff B.B."/>
            <person name="Steuernagel B."/>
            <person name="Mayer K.F."/>
            <person name="Olsen O.A."/>
        </authorList>
    </citation>
    <scope>NUCLEOTIDE SEQUENCE [LARGE SCALE GENOMIC DNA]</scope>
    <source>
        <strain evidence="3">cv. AL8/78</strain>
    </source>
</reference>
<proteinExistence type="predicted"/>
<evidence type="ECO:0000313" key="3">
    <source>
        <dbReference type="Proteomes" id="UP000015105"/>
    </source>
</evidence>
<dbReference type="AlphaFoldDB" id="A0A453G4M8"/>
<dbReference type="Gramene" id="AET3Gv20880000.9">
    <property type="protein sequence ID" value="AET3Gv20880000.9"/>
    <property type="gene ID" value="AET3Gv20880000"/>
</dbReference>
<reference evidence="2" key="5">
    <citation type="journal article" date="2021" name="G3 (Bethesda)">
        <title>Aegilops tauschii genome assembly Aet v5.0 features greater sequence contiguity and improved annotation.</title>
        <authorList>
            <person name="Wang L."/>
            <person name="Zhu T."/>
            <person name="Rodriguez J.C."/>
            <person name="Deal K.R."/>
            <person name="Dubcovsky J."/>
            <person name="McGuire P.E."/>
            <person name="Lux T."/>
            <person name="Spannagl M."/>
            <person name="Mayer K.F.X."/>
            <person name="Baldrich P."/>
            <person name="Meyers B.C."/>
            <person name="Huo N."/>
            <person name="Gu Y.Q."/>
            <person name="Zhou H."/>
            <person name="Devos K.M."/>
            <person name="Bennetzen J.L."/>
            <person name="Unver T."/>
            <person name="Budak H."/>
            <person name="Gulick P.J."/>
            <person name="Galiba G."/>
            <person name="Kalapos B."/>
            <person name="Nelson D.R."/>
            <person name="Li P."/>
            <person name="You F.M."/>
            <person name="Luo M.C."/>
            <person name="Dvorak J."/>
        </authorList>
    </citation>
    <scope>NUCLEOTIDE SEQUENCE [LARGE SCALE GENOMIC DNA]</scope>
    <source>
        <strain evidence="2">cv. AL8/78</strain>
    </source>
</reference>
<evidence type="ECO:0000256" key="1">
    <source>
        <dbReference type="SAM" id="SignalP"/>
    </source>
</evidence>
<name>A0A453G4M8_AEGTS</name>
<feature type="signal peptide" evidence="1">
    <location>
        <begin position="1"/>
        <end position="29"/>
    </location>
</feature>
<accession>A0A453G4M8</accession>
<evidence type="ECO:0000313" key="2">
    <source>
        <dbReference type="EnsemblPlants" id="AET3Gv20880000.9"/>
    </source>
</evidence>
<reference evidence="2" key="3">
    <citation type="journal article" date="2017" name="Nature">
        <title>Genome sequence of the progenitor of the wheat D genome Aegilops tauschii.</title>
        <authorList>
            <person name="Luo M.C."/>
            <person name="Gu Y.Q."/>
            <person name="Puiu D."/>
            <person name="Wang H."/>
            <person name="Twardziok S.O."/>
            <person name="Deal K.R."/>
            <person name="Huo N."/>
            <person name="Zhu T."/>
            <person name="Wang L."/>
            <person name="Wang Y."/>
            <person name="McGuire P.E."/>
            <person name="Liu S."/>
            <person name="Long H."/>
            <person name="Ramasamy R.K."/>
            <person name="Rodriguez J.C."/>
            <person name="Van S.L."/>
            <person name="Yuan L."/>
            <person name="Wang Z."/>
            <person name="Xia Z."/>
            <person name="Xiao L."/>
            <person name="Anderson O.D."/>
            <person name="Ouyang S."/>
            <person name="Liang Y."/>
            <person name="Zimin A.V."/>
            <person name="Pertea G."/>
            <person name="Qi P."/>
            <person name="Bennetzen J.L."/>
            <person name="Dai X."/>
            <person name="Dawson M.W."/>
            <person name="Muller H.G."/>
            <person name="Kugler K."/>
            <person name="Rivarola-Duarte L."/>
            <person name="Spannagl M."/>
            <person name="Mayer K.F.X."/>
            <person name="Lu F.H."/>
            <person name="Bevan M.W."/>
            <person name="Leroy P."/>
            <person name="Li P."/>
            <person name="You F.M."/>
            <person name="Sun Q."/>
            <person name="Liu Z."/>
            <person name="Lyons E."/>
            <person name="Wicker T."/>
            <person name="Salzberg S.L."/>
            <person name="Devos K.M."/>
            <person name="Dvorak J."/>
        </authorList>
    </citation>
    <scope>NUCLEOTIDE SEQUENCE [LARGE SCALE GENOMIC DNA]</scope>
    <source>
        <strain evidence="2">cv. AL8/78</strain>
    </source>
</reference>
<protein>
    <submittedName>
        <fullName evidence="2">Uncharacterized protein</fullName>
    </submittedName>
</protein>
<dbReference type="EnsemblPlants" id="AET3Gv20880000.9">
    <property type="protein sequence ID" value="AET3Gv20880000.9"/>
    <property type="gene ID" value="AET3Gv20880000"/>
</dbReference>
<keyword evidence="3" id="KW-1185">Reference proteome</keyword>
<reference evidence="3" key="2">
    <citation type="journal article" date="2017" name="Nat. Plants">
        <title>The Aegilops tauschii genome reveals multiple impacts of transposons.</title>
        <authorList>
            <person name="Zhao G."/>
            <person name="Zou C."/>
            <person name="Li K."/>
            <person name="Wang K."/>
            <person name="Li T."/>
            <person name="Gao L."/>
            <person name="Zhang X."/>
            <person name="Wang H."/>
            <person name="Yang Z."/>
            <person name="Liu X."/>
            <person name="Jiang W."/>
            <person name="Mao L."/>
            <person name="Kong X."/>
            <person name="Jiao Y."/>
            <person name="Jia J."/>
        </authorList>
    </citation>
    <scope>NUCLEOTIDE SEQUENCE [LARGE SCALE GENOMIC DNA]</scope>
    <source>
        <strain evidence="3">cv. AL8/78</strain>
    </source>
</reference>
<dbReference type="Proteomes" id="UP000015105">
    <property type="component" value="Chromosome 3D"/>
</dbReference>
<reference evidence="2" key="4">
    <citation type="submission" date="2019-03" db="UniProtKB">
        <authorList>
            <consortium name="EnsemblPlants"/>
        </authorList>
    </citation>
    <scope>IDENTIFICATION</scope>
</reference>
<organism evidence="2 3">
    <name type="scientific">Aegilops tauschii subsp. strangulata</name>
    <name type="common">Goatgrass</name>
    <dbReference type="NCBI Taxonomy" id="200361"/>
    <lineage>
        <taxon>Eukaryota</taxon>
        <taxon>Viridiplantae</taxon>
        <taxon>Streptophyta</taxon>
        <taxon>Embryophyta</taxon>
        <taxon>Tracheophyta</taxon>
        <taxon>Spermatophyta</taxon>
        <taxon>Magnoliopsida</taxon>
        <taxon>Liliopsida</taxon>
        <taxon>Poales</taxon>
        <taxon>Poaceae</taxon>
        <taxon>BOP clade</taxon>
        <taxon>Pooideae</taxon>
        <taxon>Triticodae</taxon>
        <taxon>Triticeae</taxon>
        <taxon>Triticinae</taxon>
        <taxon>Aegilops</taxon>
    </lineage>
</organism>
<feature type="chain" id="PRO_5019010984" evidence="1">
    <location>
        <begin position="30"/>
        <end position="153"/>
    </location>
</feature>
<keyword evidence="1" id="KW-0732">Signal</keyword>